<evidence type="ECO:0000313" key="1">
    <source>
        <dbReference type="EMBL" id="GEM06281.1"/>
    </source>
</evidence>
<dbReference type="PANTHER" id="PTHR31793">
    <property type="entry name" value="4-HYDROXYBENZOYL-COA THIOESTERASE FAMILY MEMBER"/>
    <property type="match status" value="1"/>
</dbReference>
<dbReference type="AlphaFoldDB" id="A0A511K7G0"/>
<sequence length="188" mass="20552">MSTSPLPTLGNPLDVKTYQSGRASALKWARENGYSDECMVEVQVAWGEQDANAHVNNAVYFRWLETGRLNFMRVLGSHLGPQAAKDLSGSGKGKGVILARITFDYRKPTFHPDNLLILHKPVQVSAKKMVLQASVYSYAQQSVVGTSDSVMVGYDYDAGKSCAWSPQLVDLLVERGAEKVESSGKAKL</sequence>
<evidence type="ECO:0000313" key="2">
    <source>
        <dbReference type="Proteomes" id="UP000321518"/>
    </source>
</evidence>
<dbReference type="Gene3D" id="3.10.129.10">
    <property type="entry name" value="Hotdog Thioesterase"/>
    <property type="match status" value="1"/>
</dbReference>
<dbReference type="EMBL" id="BJWK01000001">
    <property type="protein sequence ID" value="GEM06281.1"/>
    <property type="molecule type" value="Genomic_DNA"/>
</dbReference>
<organism evidence="1 2">
    <name type="scientific">Rhodotorula toruloides</name>
    <name type="common">Yeast</name>
    <name type="synonym">Rhodosporidium toruloides</name>
    <dbReference type="NCBI Taxonomy" id="5286"/>
    <lineage>
        <taxon>Eukaryota</taxon>
        <taxon>Fungi</taxon>
        <taxon>Dikarya</taxon>
        <taxon>Basidiomycota</taxon>
        <taxon>Pucciniomycotina</taxon>
        <taxon>Microbotryomycetes</taxon>
        <taxon>Sporidiobolales</taxon>
        <taxon>Sporidiobolaceae</taxon>
        <taxon>Rhodotorula</taxon>
    </lineage>
</organism>
<proteinExistence type="predicted"/>
<dbReference type="PANTHER" id="PTHR31793:SF39">
    <property type="entry name" value="THIOESTERASE_THIOL ESTER DEHYDRASE-ISOMERASE"/>
    <property type="match status" value="1"/>
</dbReference>
<protein>
    <submittedName>
        <fullName evidence="1">Thioesterase superfamily protein</fullName>
    </submittedName>
</protein>
<dbReference type="InterPro" id="IPR029069">
    <property type="entry name" value="HotDog_dom_sf"/>
</dbReference>
<dbReference type="Pfam" id="PF13279">
    <property type="entry name" value="4HBT_2"/>
    <property type="match status" value="1"/>
</dbReference>
<accession>A0A511K7G0</accession>
<name>A0A511K7G0_RHOTO</name>
<gene>
    <name evidence="1" type="ORF">Rt10032_c01g0298</name>
</gene>
<dbReference type="GO" id="GO:0047617">
    <property type="term" value="F:fatty acyl-CoA hydrolase activity"/>
    <property type="evidence" value="ECO:0007669"/>
    <property type="project" value="TreeGrafter"/>
</dbReference>
<dbReference type="OrthoDB" id="5538558at2759"/>
<dbReference type="Proteomes" id="UP000321518">
    <property type="component" value="Unassembled WGS sequence"/>
</dbReference>
<dbReference type="SUPFAM" id="SSF54637">
    <property type="entry name" value="Thioesterase/thiol ester dehydrase-isomerase"/>
    <property type="match status" value="1"/>
</dbReference>
<dbReference type="InterPro" id="IPR050563">
    <property type="entry name" value="4-hydroxybenzoyl-CoA_TE"/>
</dbReference>
<comment type="caution">
    <text evidence="1">The sequence shown here is derived from an EMBL/GenBank/DDBJ whole genome shotgun (WGS) entry which is preliminary data.</text>
</comment>
<reference evidence="1 2" key="1">
    <citation type="submission" date="2019-07" db="EMBL/GenBank/DDBJ databases">
        <title>Rhodotorula toruloides NBRC10032 genome sequencing.</title>
        <authorList>
            <person name="Shida Y."/>
            <person name="Takaku H."/>
            <person name="Ogasawara W."/>
            <person name="Mori K."/>
        </authorList>
    </citation>
    <scope>NUCLEOTIDE SEQUENCE [LARGE SCALE GENOMIC DNA]</scope>
    <source>
        <strain evidence="1 2">NBRC10032</strain>
    </source>
</reference>
<dbReference type="CDD" id="cd00586">
    <property type="entry name" value="4HBT"/>
    <property type="match status" value="1"/>
</dbReference>